<evidence type="ECO:0000313" key="2">
    <source>
        <dbReference type="Proteomes" id="UP000536262"/>
    </source>
</evidence>
<dbReference type="RefSeq" id="WP_184698584.1">
    <property type="nucleotide sequence ID" value="NZ_BAABEG010000001.1"/>
</dbReference>
<dbReference type="Proteomes" id="UP000536262">
    <property type="component" value="Unassembled WGS sequence"/>
</dbReference>
<gene>
    <name evidence="1" type="ORF">GGR00_001269</name>
</gene>
<name>A0A7X0F5H9_9HYPH</name>
<keyword evidence="2" id="KW-1185">Reference proteome</keyword>
<reference evidence="1 2" key="1">
    <citation type="submission" date="2020-08" db="EMBL/GenBank/DDBJ databases">
        <title>Genomic Encyclopedia of Type Strains, Phase IV (KMG-IV): sequencing the most valuable type-strain genomes for metagenomic binning, comparative biology and taxonomic classification.</title>
        <authorList>
            <person name="Goeker M."/>
        </authorList>
    </citation>
    <scope>NUCLEOTIDE SEQUENCE [LARGE SCALE GENOMIC DNA]</scope>
    <source>
        <strain evidence="1 2">DSM 7051</strain>
    </source>
</reference>
<evidence type="ECO:0000313" key="1">
    <source>
        <dbReference type="EMBL" id="MBB6353501.1"/>
    </source>
</evidence>
<protein>
    <submittedName>
        <fullName evidence="1">Uncharacterized protein</fullName>
    </submittedName>
</protein>
<comment type="caution">
    <text evidence="1">The sequence shown here is derived from an EMBL/GenBank/DDBJ whole genome shotgun (WGS) entry which is preliminary data.</text>
</comment>
<dbReference type="AlphaFoldDB" id="A0A7X0F5H9"/>
<dbReference type="EMBL" id="JACHOU010000002">
    <property type="protein sequence ID" value="MBB6353501.1"/>
    <property type="molecule type" value="Genomic_DNA"/>
</dbReference>
<accession>A0A7X0F5H9</accession>
<organism evidence="1 2">
    <name type="scientific">Aminobacter aganoensis</name>
    <dbReference type="NCBI Taxonomy" id="83264"/>
    <lineage>
        <taxon>Bacteria</taxon>
        <taxon>Pseudomonadati</taxon>
        <taxon>Pseudomonadota</taxon>
        <taxon>Alphaproteobacteria</taxon>
        <taxon>Hyphomicrobiales</taxon>
        <taxon>Phyllobacteriaceae</taxon>
        <taxon>Aminobacter</taxon>
    </lineage>
</organism>
<sequence length="86" mass="9676">MRLTPAQSELLKQIIGGLALWCHFDRERTVWWTLEPNGPEVSHSLVEGLMTKGALLFGEPLRRSGGRSDSRYAVTDIARTHMEAAR</sequence>
<proteinExistence type="predicted"/>